<evidence type="ECO:0000256" key="2">
    <source>
        <dbReference type="ARBA" id="ARBA00022473"/>
    </source>
</evidence>
<comment type="similarity">
    <text evidence="1">Belongs to the FLX family.</text>
</comment>
<evidence type="ECO:0000256" key="7">
    <source>
        <dbReference type="SAM" id="MobiDB-lite"/>
    </source>
</evidence>
<evidence type="ECO:0000313" key="8">
    <source>
        <dbReference type="EMBL" id="KAK9275177.1"/>
    </source>
</evidence>
<dbReference type="AlphaFoldDB" id="A0AAP0RDU6"/>
<dbReference type="EMBL" id="JBBPBK010000011">
    <property type="protein sequence ID" value="KAK9275177.1"/>
    <property type="molecule type" value="Genomic_DNA"/>
</dbReference>
<dbReference type="GO" id="GO:0030154">
    <property type="term" value="P:cell differentiation"/>
    <property type="evidence" value="ECO:0007669"/>
    <property type="project" value="UniProtKB-KW"/>
</dbReference>
<sequence length="317" mass="34444">MASRGKVPTPYEGRSVQAPGMMRHGPFPGLGPAAGQRPLELFPHPELAENKMAVQAAEIERLARDNHRLGSTHVALRHELVAAQQDLQRLKAHIRSIQTESDIQIRVLGDKITKMEVDIRAGDSVKKDLQQAHMEAKSLVAARQELAAQIQQATQELHKAHADVKRLPEMHAELDSLRQEHQRLRATFEYEKGFNIEQVEEMKAMEKDLVGMAREVEKLRADVLNAEKRARAPISYGGPYMNPDPSYPPSIQGSGPYVDSYGRPHVPMGVGTAGEGMIPYGRGNGAAPPGVVGGGVASAGSGAGWGGAYDPSLLARR</sequence>
<evidence type="ECO:0000256" key="5">
    <source>
        <dbReference type="ARBA" id="ARBA00023089"/>
    </source>
</evidence>
<name>A0AAP0RDU6_LIQFO</name>
<dbReference type="InterPro" id="IPR040353">
    <property type="entry name" value="FLX/FLX-like"/>
</dbReference>
<protein>
    <recommendedName>
        <fullName evidence="10">Protein FLX-like 4</fullName>
    </recommendedName>
</protein>
<evidence type="ECO:0008006" key="10">
    <source>
        <dbReference type="Google" id="ProtNLM"/>
    </source>
</evidence>
<dbReference type="PANTHER" id="PTHR33405">
    <property type="entry name" value="PROTEIN FLX-LIKE 2"/>
    <property type="match status" value="1"/>
</dbReference>
<keyword evidence="9" id="KW-1185">Reference proteome</keyword>
<evidence type="ECO:0000313" key="9">
    <source>
        <dbReference type="Proteomes" id="UP001415857"/>
    </source>
</evidence>
<feature type="region of interest" description="Disordered" evidence="7">
    <location>
        <begin position="1"/>
        <end position="20"/>
    </location>
</feature>
<gene>
    <name evidence="8" type="ORF">L1049_022438</name>
</gene>
<dbReference type="Proteomes" id="UP001415857">
    <property type="component" value="Unassembled WGS sequence"/>
</dbReference>
<feature type="coiled-coil region" evidence="6">
    <location>
        <begin position="136"/>
        <end position="229"/>
    </location>
</feature>
<proteinExistence type="inferred from homology"/>
<comment type="caution">
    <text evidence="8">The sequence shown here is derived from an EMBL/GenBank/DDBJ whole genome shotgun (WGS) entry which is preliminary data.</text>
</comment>
<keyword evidence="2" id="KW-0217">Developmental protein</keyword>
<organism evidence="8 9">
    <name type="scientific">Liquidambar formosana</name>
    <name type="common">Formosan gum</name>
    <dbReference type="NCBI Taxonomy" id="63359"/>
    <lineage>
        <taxon>Eukaryota</taxon>
        <taxon>Viridiplantae</taxon>
        <taxon>Streptophyta</taxon>
        <taxon>Embryophyta</taxon>
        <taxon>Tracheophyta</taxon>
        <taxon>Spermatophyta</taxon>
        <taxon>Magnoliopsida</taxon>
        <taxon>eudicotyledons</taxon>
        <taxon>Gunneridae</taxon>
        <taxon>Pentapetalae</taxon>
        <taxon>Saxifragales</taxon>
        <taxon>Altingiaceae</taxon>
        <taxon>Liquidambar</taxon>
    </lineage>
</organism>
<feature type="coiled-coil region" evidence="6">
    <location>
        <begin position="73"/>
        <end position="100"/>
    </location>
</feature>
<dbReference type="GO" id="GO:0009908">
    <property type="term" value="P:flower development"/>
    <property type="evidence" value="ECO:0007669"/>
    <property type="project" value="UniProtKB-KW"/>
</dbReference>
<evidence type="ECO:0000256" key="3">
    <source>
        <dbReference type="ARBA" id="ARBA00022782"/>
    </source>
</evidence>
<reference evidence="8 9" key="1">
    <citation type="journal article" date="2024" name="Plant J.">
        <title>Genome sequences and population genomics reveal climatic adaptation and genomic divergence between two closely related sweetgum species.</title>
        <authorList>
            <person name="Xu W.Q."/>
            <person name="Ren C.Q."/>
            <person name="Zhang X.Y."/>
            <person name="Comes H.P."/>
            <person name="Liu X.H."/>
            <person name="Li Y.G."/>
            <person name="Kettle C.J."/>
            <person name="Jalonen R."/>
            <person name="Gaisberger H."/>
            <person name="Ma Y.Z."/>
            <person name="Qiu Y.X."/>
        </authorList>
    </citation>
    <scope>NUCLEOTIDE SEQUENCE [LARGE SCALE GENOMIC DNA]</scope>
    <source>
        <strain evidence="8">Hangzhou</strain>
    </source>
</reference>
<keyword evidence="3" id="KW-0221">Differentiation</keyword>
<accession>A0AAP0RDU6</accession>
<dbReference type="PANTHER" id="PTHR33405:SF18">
    <property type="entry name" value="PROTEIN FLX-LIKE 4"/>
    <property type="match status" value="1"/>
</dbReference>
<evidence type="ECO:0000256" key="1">
    <source>
        <dbReference type="ARBA" id="ARBA00005405"/>
    </source>
</evidence>
<evidence type="ECO:0000256" key="6">
    <source>
        <dbReference type="SAM" id="Coils"/>
    </source>
</evidence>
<keyword evidence="5" id="KW-0287">Flowering</keyword>
<evidence type="ECO:0000256" key="4">
    <source>
        <dbReference type="ARBA" id="ARBA00023054"/>
    </source>
</evidence>
<keyword evidence="4 6" id="KW-0175">Coiled coil</keyword>